<evidence type="ECO:0000256" key="12">
    <source>
        <dbReference type="ARBA" id="ARBA00023033"/>
    </source>
</evidence>
<comment type="similarity">
    <text evidence="5 15">Belongs to the cytochrome P450 family.</text>
</comment>
<dbReference type="GO" id="GO:0005506">
    <property type="term" value="F:iron ion binding"/>
    <property type="evidence" value="ECO:0007669"/>
    <property type="project" value="InterPro"/>
</dbReference>
<reference evidence="17" key="1">
    <citation type="submission" date="2018-01" db="EMBL/GenBank/DDBJ databases">
        <authorList>
            <person name="Che W."/>
            <person name="Wang R."/>
        </authorList>
    </citation>
    <scope>NUCLEOTIDE SEQUENCE</scope>
    <source>
        <strain evidence="17">MED</strain>
    </source>
</reference>
<comment type="function">
    <text evidence="2">May be involved in the metabolism of insect hormones and in the breakdown of synthetic insecticides.</text>
</comment>
<comment type="subcellular location">
    <subcellularLocation>
        <location evidence="4">Endoplasmic reticulum membrane</location>
        <topology evidence="4">Peripheral membrane protein</topology>
    </subcellularLocation>
    <subcellularLocation>
        <location evidence="3">Microsome membrane</location>
        <topology evidence="3">Peripheral membrane protein</topology>
    </subcellularLocation>
</comment>
<keyword evidence="16" id="KW-1133">Transmembrane helix</keyword>
<name>A0A3G2M0B5_BEMTA</name>
<keyword evidence="10 15" id="KW-0560">Oxidoreductase</keyword>
<keyword evidence="9" id="KW-0492">Microsome</keyword>
<evidence type="ECO:0000256" key="15">
    <source>
        <dbReference type="RuleBase" id="RU000461"/>
    </source>
</evidence>
<dbReference type="GO" id="GO:0020037">
    <property type="term" value="F:heme binding"/>
    <property type="evidence" value="ECO:0007669"/>
    <property type="project" value="InterPro"/>
</dbReference>
<dbReference type="OrthoDB" id="2789670at2759"/>
<evidence type="ECO:0000313" key="17">
    <source>
        <dbReference type="EMBL" id="AYN79708.1"/>
    </source>
</evidence>
<dbReference type="InterPro" id="IPR036396">
    <property type="entry name" value="Cyt_P450_sf"/>
</dbReference>
<evidence type="ECO:0000256" key="7">
    <source>
        <dbReference type="ARBA" id="ARBA00022723"/>
    </source>
</evidence>
<keyword evidence="12 15" id="KW-0503">Monooxygenase</keyword>
<dbReference type="InterPro" id="IPR002403">
    <property type="entry name" value="Cyt_P450_E_grp-IV"/>
</dbReference>
<evidence type="ECO:0000256" key="3">
    <source>
        <dbReference type="ARBA" id="ARBA00004174"/>
    </source>
</evidence>
<dbReference type="AlphaFoldDB" id="A0A3G2M0B5"/>
<evidence type="ECO:0000256" key="11">
    <source>
        <dbReference type="ARBA" id="ARBA00023004"/>
    </source>
</evidence>
<dbReference type="InterPro" id="IPR001128">
    <property type="entry name" value="Cyt_P450"/>
</dbReference>
<dbReference type="SUPFAM" id="SSF48264">
    <property type="entry name" value="Cytochrome P450"/>
    <property type="match status" value="1"/>
</dbReference>
<dbReference type="GO" id="GO:0016705">
    <property type="term" value="F:oxidoreductase activity, acting on paired donors, with incorporation or reduction of molecular oxygen"/>
    <property type="evidence" value="ECO:0007669"/>
    <property type="project" value="InterPro"/>
</dbReference>
<feature type="transmembrane region" description="Helical" evidence="16">
    <location>
        <begin position="6"/>
        <end position="24"/>
    </location>
</feature>
<evidence type="ECO:0000256" key="14">
    <source>
        <dbReference type="PIRSR" id="PIRSR602403-1"/>
    </source>
</evidence>
<dbReference type="GO" id="GO:0005789">
    <property type="term" value="C:endoplasmic reticulum membrane"/>
    <property type="evidence" value="ECO:0007669"/>
    <property type="project" value="UniProtKB-SubCell"/>
</dbReference>
<dbReference type="PRINTS" id="PR00385">
    <property type="entry name" value="P450"/>
</dbReference>
<dbReference type="InterPro" id="IPR050476">
    <property type="entry name" value="Insect_CytP450_Detox"/>
</dbReference>
<keyword evidence="6 14" id="KW-0349">Heme</keyword>
<dbReference type="PROSITE" id="PS00086">
    <property type="entry name" value="CYTOCHROME_P450"/>
    <property type="match status" value="1"/>
</dbReference>
<comment type="cofactor">
    <cofactor evidence="1 14">
        <name>heme</name>
        <dbReference type="ChEBI" id="CHEBI:30413"/>
    </cofactor>
</comment>
<evidence type="ECO:0000256" key="16">
    <source>
        <dbReference type="SAM" id="Phobius"/>
    </source>
</evidence>
<evidence type="ECO:0000256" key="5">
    <source>
        <dbReference type="ARBA" id="ARBA00010617"/>
    </source>
</evidence>
<evidence type="ECO:0000256" key="4">
    <source>
        <dbReference type="ARBA" id="ARBA00004406"/>
    </source>
</evidence>
<dbReference type="CDD" id="cd11056">
    <property type="entry name" value="CYP6-like"/>
    <property type="match status" value="1"/>
</dbReference>
<dbReference type="FunFam" id="1.10.630.10:FF:000042">
    <property type="entry name" value="Cytochrome P450"/>
    <property type="match status" value="1"/>
</dbReference>
<dbReference type="Gene3D" id="1.10.630.10">
    <property type="entry name" value="Cytochrome P450"/>
    <property type="match status" value="1"/>
</dbReference>
<evidence type="ECO:0000256" key="8">
    <source>
        <dbReference type="ARBA" id="ARBA00022824"/>
    </source>
</evidence>
<proteinExistence type="evidence at transcript level"/>
<evidence type="ECO:0000256" key="13">
    <source>
        <dbReference type="ARBA" id="ARBA00023136"/>
    </source>
</evidence>
<sequence>MFEFLQKVWLPLLIILLAFLYGHFTKNFDYWKKKGVFYFEPVFLFGNIKDRILFRKAFHQFWLDTYRSMKGHKFVGFFEGRKQTLVVLDPEVINHVCIRDFSHFVDRPTLELKYPLHQRQLLNLKGQEWKKVRSLLTPAFSSGKLKIMEPLLRQCGKQLKQYLEKATDGENGAIFDMKELFGHYTMDAIATIAFGIQTDSLQNPDSEFIKSASRLTSLTIFKRLMTFFVLLFAPRLTKYLPISFANQDVMNFLASVVKDTIRHRESSNEKRADFLQMMLDANAEAKAAQKSEDGSDRSQFVMDETTIVAQSVLFMVIGFDISSSLLTFASYELALHEEIQQRLRQEIVSALEKHGEENIYEAVQDMPLLEMVFNETLRKHPPLAKIDRACTDDYTIPDTSIVIDKGVHVCIPVLGLHYDPEYYPEPEKFIPERFSPEEKSKRSPYVFLPFGIGPRNCVASRFALLSTKVAMVYLLKNFEISICEKTQIPYKYSRFTMLLKAEKGIWLNIKPL</sequence>
<evidence type="ECO:0000256" key="1">
    <source>
        <dbReference type="ARBA" id="ARBA00001971"/>
    </source>
</evidence>
<evidence type="ECO:0000256" key="2">
    <source>
        <dbReference type="ARBA" id="ARBA00003690"/>
    </source>
</evidence>
<feature type="binding site" description="axial binding residue" evidence="14">
    <location>
        <position position="457"/>
    </location>
    <ligand>
        <name>heme</name>
        <dbReference type="ChEBI" id="CHEBI:30413"/>
    </ligand>
    <ligandPart>
        <name>Fe</name>
        <dbReference type="ChEBI" id="CHEBI:18248"/>
    </ligandPart>
</feature>
<dbReference type="Pfam" id="PF00067">
    <property type="entry name" value="p450"/>
    <property type="match status" value="1"/>
</dbReference>
<dbReference type="EMBL" id="MG840832">
    <property type="protein sequence ID" value="AYN79708.1"/>
    <property type="molecule type" value="mRNA"/>
</dbReference>
<dbReference type="PANTHER" id="PTHR24292:SF54">
    <property type="entry name" value="CYP9F3-RELATED"/>
    <property type="match status" value="1"/>
</dbReference>
<evidence type="ECO:0000256" key="9">
    <source>
        <dbReference type="ARBA" id="ARBA00022848"/>
    </source>
</evidence>
<keyword evidence="13 16" id="KW-0472">Membrane</keyword>
<keyword evidence="11 14" id="KW-0408">Iron</keyword>
<protein>
    <submittedName>
        <fullName evidence="17">Cytochrome P450 6DB3</fullName>
    </submittedName>
</protein>
<dbReference type="GO" id="GO:0004497">
    <property type="term" value="F:monooxygenase activity"/>
    <property type="evidence" value="ECO:0007669"/>
    <property type="project" value="UniProtKB-KW"/>
</dbReference>
<dbReference type="PANTHER" id="PTHR24292">
    <property type="entry name" value="CYTOCHROME P450"/>
    <property type="match status" value="1"/>
</dbReference>
<keyword evidence="16" id="KW-0812">Transmembrane</keyword>
<evidence type="ECO:0000256" key="10">
    <source>
        <dbReference type="ARBA" id="ARBA00023002"/>
    </source>
</evidence>
<keyword evidence="8" id="KW-0256">Endoplasmic reticulum</keyword>
<dbReference type="KEGG" id="btab:109036166"/>
<evidence type="ECO:0000256" key="6">
    <source>
        <dbReference type="ARBA" id="ARBA00022617"/>
    </source>
</evidence>
<dbReference type="InterPro" id="IPR017972">
    <property type="entry name" value="Cyt_P450_CS"/>
</dbReference>
<dbReference type="PRINTS" id="PR00465">
    <property type="entry name" value="EP450IV"/>
</dbReference>
<organism evidence="17">
    <name type="scientific">Bemisia tabaci</name>
    <name type="common">Sweetpotato whitefly</name>
    <name type="synonym">Aleurodes tabaci</name>
    <dbReference type="NCBI Taxonomy" id="7038"/>
    <lineage>
        <taxon>Eukaryota</taxon>
        <taxon>Metazoa</taxon>
        <taxon>Ecdysozoa</taxon>
        <taxon>Arthropoda</taxon>
        <taxon>Hexapoda</taxon>
        <taxon>Insecta</taxon>
        <taxon>Pterygota</taxon>
        <taxon>Neoptera</taxon>
        <taxon>Paraneoptera</taxon>
        <taxon>Hemiptera</taxon>
        <taxon>Sternorrhyncha</taxon>
        <taxon>Aleyrodoidea</taxon>
        <taxon>Aleyrodidae</taxon>
        <taxon>Aleyrodinae</taxon>
        <taxon>Bemisia</taxon>
    </lineage>
</organism>
<accession>A0A3G2M0B5</accession>
<keyword evidence="7 14" id="KW-0479">Metal-binding</keyword>